<dbReference type="GO" id="GO:0160147">
    <property type="term" value="F:tRNA pseudouridine(38-40) synthase activity"/>
    <property type="evidence" value="ECO:0007669"/>
    <property type="project" value="UniProtKB-EC"/>
</dbReference>
<dbReference type="PANTHER" id="PTHR11142">
    <property type="entry name" value="PSEUDOURIDYLATE SYNTHASE"/>
    <property type="match status" value="1"/>
</dbReference>
<comment type="function">
    <text evidence="4">Formation of pseudouridine at positions 38, 39 and 40 in the anticodon stem and loop of transfer RNAs.</text>
</comment>
<dbReference type="InterPro" id="IPR020103">
    <property type="entry name" value="PsdUridine_synth_cat_dom_sf"/>
</dbReference>
<dbReference type="PANTHER" id="PTHR11142:SF0">
    <property type="entry name" value="TRNA PSEUDOURIDINE SYNTHASE-LIKE 1"/>
    <property type="match status" value="1"/>
</dbReference>
<comment type="similarity">
    <text evidence="1 4 7">Belongs to the tRNA pseudouridine synthase TruA family.</text>
</comment>
<evidence type="ECO:0000256" key="2">
    <source>
        <dbReference type="ARBA" id="ARBA00022694"/>
    </source>
</evidence>
<dbReference type="Gene3D" id="3.30.70.660">
    <property type="entry name" value="Pseudouridine synthase I, catalytic domain, C-terminal subdomain"/>
    <property type="match status" value="1"/>
</dbReference>
<sequence>MNISDAPVYRYKLTLEFFGTGLVGWQKQNVGRSVQGILAEAAKKFCHHDVTFHAAGRTDAGVHALGMVCHVDLPQEYPAYKVMDALNYHLKWQPVSVLASTRVSEEFQARFSATKRHYRYHIINRRAPLTFQTDRAWHVKFPLDADLMHEAAQLLVGHHDFTTFRSVECQSQSPIKTLDQLDVWREGENIYIDTSARSFLHHQVRSMVGSLYYVGRGKWTKRQLQQSLEACNRTALAHNAPPDGLYFVSVDYPEDFEIEE</sequence>
<dbReference type="PIRSF" id="PIRSF001430">
    <property type="entry name" value="tRNA_psdUrid_synth"/>
    <property type="match status" value="1"/>
</dbReference>
<name>A0A2G4YWC7_9PROT</name>
<evidence type="ECO:0000256" key="5">
    <source>
        <dbReference type="PIRSR" id="PIRSR001430-1"/>
    </source>
</evidence>
<evidence type="ECO:0000259" key="8">
    <source>
        <dbReference type="Pfam" id="PF01416"/>
    </source>
</evidence>
<dbReference type="InterPro" id="IPR020095">
    <property type="entry name" value="PsdUridine_synth_TruA_C"/>
</dbReference>
<feature type="binding site" evidence="4 6">
    <location>
        <position position="118"/>
    </location>
    <ligand>
        <name>substrate</name>
    </ligand>
</feature>
<dbReference type="OrthoDB" id="9811823at2"/>
<evidence type="ECO:0000256" key="6">
    <source>
        <dbReference type="PIRSR" id="PIRSR001430-2"/>
    </source>
</evidence>
<dbReference type="AlphaFoldDB" id="A0A2G4YWC7"/>
<proteinExistence type="inferred from homology"/>
<accession>A0A2G4YWC7</accession>
<comment type="catalytic activity">
    <reaction evidence="4 7">
        <text>uridine(38/39/40) in tRNA = pseudouridine(38/39/40) in tRNA</text>
        <dbReference type="Rhea" id="RHEA:22376"/>
        <dbReference type="Rhea" id="RHEA-COMP:10085"/>
        <dbReference type="Rhea" id="RHEA-COMP:10087"/>
        <dbReference type="ChEBI" id="CHEBI:65314"/>
        <dbReference type="ChEBI" id="CHEBI:65315"/>
        <dbReference type="EC" id="5.4.99.12"/>
    </reaction>
</comment>
<comment type="caution">
    <text evidence="9">The sequence shown here is derived from an EMBL/GenBank/DDBJ whole genome shotgun (WGS) entry which is preliminary data.</text>
</comment>
<evidence type="ECO:0000313" key="10">
    <source>
        <dbReference type="Proteomes" id="UP000229730"/>
    </source>
</evidence>
<evidence type="ECO:0000256" key="4">
    <source>
        <dbReference type="HAMAP-Rule" id="MF_00171"/>
    </source>
</evidence>
<dbReference type="Gene3D" id="3.30.70.580">
    <property type="entry name" value="Pseudouridine synthase I, catalytic domain, N-terminal subdomain"/>
    <property type="match status" value="1"/>
</dbReference>
<evidence type="ECO:0000256" key="3">
    <source>
        <dbReference type="ARBA" id="ARBA00023235"/>
    </source>
</evidence>
<dbReference type="GO" id="GO:0031119">
    <property type="term" value="P:tRNA pseudouridine synthesis"/>
    <property type="evidence" value="ECO:0007669"/>
    <property type="project" value="UniProtKB-UniRule"/>
</dbReference>
<dbReference type="InParanoid" id="A0A2G4YWC7"/>
<feature type="domain" description="Pseudouridine synthase I TruA alpha/beta" evidence="8">
    <location>
        <begin position="151"/>
        <end position="253"/>
    </location>
</feature>
<dbReference type="Pfam" id="PF01416">
    <property type="entry name" value="PseudoU_synth_1"/>
    <property type="match status" value="2"/>
</dbReference>
<dbReference type="SUPFAM" id="SSF55120">
    <property type="entry name" value="Pseudouridine synthase"/>
    <property type="match status" value="1"/>
</dbReference>
<keyword evidence="3 4" id="KW-0413">Isomerase</keyword>
<dbReference type="GO" id="GO:0003723">
    <property type="term" value="F:RNA binding"/>
    <property type="evidence" value="ECO:0007669"/>
    <property type="project" value="InterPro"/>
</dbReference>
<evidence type="ECO:0000256" key="1">
    <source>
        <dbReference type="ARBA" id="ARBA00009375"/>
    </source>
</evidence>
<organism evidence="9 10">
    <name type="scientific">Paremcibacter congregatus</name>
    <dbReference type="NCBI Taxonomy" id="2043170"/>
    <lineage>
        <taxon>Bacteria</taxon>
        <taxon>Pseudomonadati</taxon>
        <taxon>Pseudomonadota</taxon>
        <taxon>Alphaproteobacteria</taxon>
        <taxon>Emcibacterales</taxon>
        <taxon>Emcibacteraceae</taxon>
        <taxon>Paremcibacter</taxon>
    </lineage>
</organism>
<feature type="active site" description="Nucleophile" evidence="4 5">
    <location>
        <position position="59"/>
    </location>
</feature>
<evidence type="ECO:0000256" key="7">
    <source>
        <dbReference type="RuleBase" id="RU003792"/>
    </source>
</evidence>
<evidence type="ECO:0000313" key="9">
    <source>
        <dbReference type="EMBL" id="PHZ86638.1"/>
    </source>
</evidence>
<comment type="subunit">
    <text evidence="4">Homodimer.</text>
</comment>
<reference evidence="9 10" key="1">
    <citation type="submission" date="2017-10" db="EMBL/GenBank/DDBJ databases">
        <title>Frigbacter circumglobatus gen. nov. sp. nov., isolated from sediment cultured in situ.</title>
        <authorList>
            <person name="Zhao Z."/>
        </authorList>
    </citation>
    <scope>NUCLEOTIDE SEQUENCE [LARGE SCALE GENOMIC DNA]</scope>
    <source>
        <strain evidence="9 10">ZYL</strain>
    </source>
</reference>
<dbReference type="EC" id="5.4.99.12" evidence="4"/>
<feature type="domain" description="Pseudouridine synthase I TruA alpha/beta" evidence="8">
    <location>
        <begin position="17"/>
        <end position="98"/>
    </location>
</feature>
<dbReference type="InterPro" id="IPR020094">
    <property type="entry name" value="TruA/RsuA/RluB/E/F_N"/>
</dbReference>
<protein>
    <recommendedName>
        <fullName evidence="4">tRNA pseudouridine synthase A</fullName>
        <ecNumber evidence="4">5.4.99.12</ecNumber>
    </recommendedName>
    <alternativeName>
        <fullName evidence="4">tRNA pseudouridine(38-40) synthase</fullName>
    </alternativeName>
    <alternativeName>
        <fullName evidence="4">tRNA pseudouridylate synthase I</fullName>
    </alternativeName>
    <alternativeName>
        <fullName evidence="4">tRNA-uridine isomerase I</fullName>
    </alternativeName>
</protein>
<gene>
    <name evidence="4" type="primary">truA</name>
    <name evidence="9" type="ORF">CRD36_01825</name>
</gene>
<keyword evidence="10" id="KW-1185">Reference proteome</keyword>
<dbReference type="NCBIfam" id="TIGR00071">
    <property type="entry name" value="hisT_truA"/>
    <property type="match status" value="1"/>
</dbReference>
<dbReference type="CDD" id="cd02570">
    <property type="entry name" value="PseudoU_synth_EcTruA"/>
    <property type="match status" value="1"/>
</dbReference>
<keyword evidence="2 4" id="KW-0819">tRNA processing</keyword>
<dbReference type="InterPro" id="IPR020097">
    <property type="entry name" value="PsdUridine_synth_TruA_a/b_dom"/>
</dbReference>
<dbReference type="InterPro" id="IPR001406">
    <property type="entry name" value="PsdUridine_synth_TruA"/>
</dbReference>
<comment type="caution">
    <text evidence="4">Lacks conserved residue(s) required for the propagation of feature annotation.</text>
</comment>
<dbReference type="Proteomes" id="UP000229730">
    <property type="component" value="Unassembled WGS sequence"/>
</dbReference>
<dbReference type="FunCoup" id="A0A2G4YWC7">
    <property type="interactions" value="499"/>
</dbReference>
<dbReference type="RefSeq" id="WP_099471014.1">
    <property type="nucleotide sequence ID" value="NZ_CP041025.1"/>
</dbReference>
<dbReference type="HAMAP" id="MF_00171">
    <property type="entry name" value="TruA"/>
    <property type="match status" value="1"/>
</dbReference>
<dbReference type="EMBL" id="PDEM01000007">
    <property type="protein sequence ID" value="PHZ86638.1"/>
    <property type="molecule type" value="Genomic_DNA"/>
</dbReference>